<proteinExistence type="predicted"/>
<name>A0AAD7G9D6_MYCRO</name>
<dbReference type="Proteomes" id="UP001221757">
    <property type="component" value="Unassembled WGS sequence"/>
</dbReference>
<reference evidence="2" key="1">
    <citation type="submission" date="2023-03" db="EMBL/GenBank/DDBJ databases">
        <title>Massive genome expansion in bonnet fungi (Mycena s.s.) driven by repeated elements and novel gene families across ecological guilds.</title>
        <authorList>
            <consortium name="Lawrence Berkeley National Laboratory"/>
            <person name="Harder C.B."/>
            <person name="Miyauchi S."/>
            <person name="Viragh M."/>
            <person name="Kuo A."/>
            <person name="Thoen E."/>
            <person name="Andreopoulos B."/>
            <person name="Lu D."/>
            <person name="Skrede I."/>
            <person name="Drula E."/>
            <person name="Henrissat B."/>
            <person name="Morin E."/>
            <person name="Kohler A."/>
            <person name="Barry K."/>
            <person name="LaButti K."/>
            <person name="Morin E."/>
            <person name="Salamov A."/>
            <person name="Lipzen A."/>
            <person name="Mereny Z."/>
            <person name="Hegedus B."/>
            <person name="Baldrian P."/>
            <person name="Stursova M."/>
            <person name="Weitz H."/>
            <person name="Taylor A."/>
            <person name="Grigoriev I.V."/>
            <person name="Nagy L.G."/>
            <person name="Martin F."/>
            <person name="Kauserud H."/>
        </authorList>
    </citation>
    <scope>NUCLEOTIDE SEQUENCE</scope>
    <source>
        <strain evidence="2">CBHHK067</strain>
    </source>
</reference>
<keyword evidence="3" id="KW-1185">Reference proteome</keyword>
<dbReference type="EMBL" id="JARKIE010000193">
    <property type="protein sequence ID" value="KAJ7668833.1"/>
    <property type="molecule type" value="Genomic_DNA"/>
</dbReference>
<gene>
    <name evidence="2" type="ORF">B0H17DRAFT_1183985</name>
</gene>
<sequence>MYLDASPAPTRHPYPPSPEAATSALVHILGKGKAAAVCEDMPAKQSKKQRKGERMARGRSGGVSANSSLSRERVGAEDTGYSSSCVSYPAIPTVCCMWGGEVQQLHNESARSGTGTGTGTRDAWSKIVGGHDCGASVRMYSRRADIGDTRERAARGDVPAGLTGGVDILDLHNDRKAVRECLIGRREMDVPPGSAYAYELRVEAEDIWIWPSWCTGCASAFSGGYLLQSTQFKAHPAPLHAIRPPWCLHSAYQPAVAPPRLSLLPIESRLIAVFARSRRPGCALRSAPLQYPSRKIPFVHTPRYAFPALRMTYDATPIPPGVTTAAEVTAGTATI</sequence>
<comment type="caution">
    <text evidence="2">The sequence shown here is derived from an EMBL/GenBank/DDBJ whole genome shotgun (WGS) entry which is preliminary data.</text>
</comment>
<dbReference type="AlphaFoldDB" id="A0AAD7G9D6"/>
<evidence type="ECO:0000313" key="3">
    <source>
        <dbReference type="Proteomes" id="UP001221757"/>
    </source>
</evidence>
<accession>A0AAD7G9D6</accession>
<evidence type="ECO:0000256" key="1">
    <source>
        <dbReference type="SAM" id="MobiDB-lite"/>
    </source>
</evidence>
<protein>
    <submittedName>
        <fullName evidence="2">Uncharacterized protein</fullName>
    </submittedName>
</protein>
<evidence type="ECO:0000313" key="2">
    <source>
        <dbReference type="EMBL" id="KAJ7668833.1"/>
    </source>
</evidence>
<organism evidence="2 3">
    <name type="scientific">Mycena rosella</name>
    <name type="common">Pink bonnet</name>
    <name type="synonym">Agaricus rosellus</name>
    <dbReference type="NCBI Taxonomy" id="1033263"/>
    <lineage>
        <taxon>Eukaryota</taxon>
        <taxon>Fungi</taxon>
        <taxon>Dikarya</taxon>
        <taxon>Basidiomycota</taxon>
        <taxon>Agaricomycotina</taxon>
        <taxon>Agaricomycetes</taxon>
        <taxon>Agaricomycetidae</taxon>
        <taxon>Agaricales</taxon>
        <taxon>Marasmiineae</taxon>
        <taxon>Mycenaceae</taxon>
        <taxon>Mycena</taxon>
    </lineage>
</organism>
<feature type="region of interest" description="Disordered" evidence="1">
    <location>
        <begin position="38"/>
        <end position="75"/>
    </location>
</feature>